<dbReference type="InterPro" id="IPR009279">
    <property type="entry name" value="Portal_Mu"/>
</dbReference>
<keyword evidence="2" id="KW-1185">Reference proteome</keyword>
<dbReference type="RefSeq" id="WP_043579965.1">
    <property type="nucleotide sequence ID" value="NZ_CP142381.1"/>
</dbReference>
<accession>A0ABS7FEU6</accession>
<evidence type="ECO:0000313" key="2">
    <source>
        <dbReference type="Proteomes" id="UP000711178"/>
    </source>
</evidence>
<proteinExistence type="predicted"/>
<protein>
    <submittedName>
        <fullName evidence="1">DUF935 family protein</fullName>
    </submittedName>
</protein>
<dbReference type="GeneID" id="89686438"/>
<dbReference type="Proteomes" id="UP000711178">
    <property type="component" value="Unassembled WGS sequence"/>
</dbReference>
<evidence type="ECO:0000313" key="1">
    <source>
        <dbReference type="EMBL" id="MBW8288608.1"/>
    </source>
</evidence>
<dbReference type="EMBL" id="JAHDTB010000011">
    <property type="protein sequence ID" value="MBW8288608.1"/>
    <property type="molecule type" value="Genomic_DNA"/>
</dbReference>
<reference evidence="1 2" key="1">
    <citation type="submission" date="2021-05" db="EMBL/GenBank/DDBJ databases">
        <title>Draft Whole Genome Sequencing Of Biosensor Chromobacterium violaceum Strain CV026 Reveals A Regulatory RNA In Chromobacterium violaceum Phenotype Regulatory Network.</title>
        <authorList>
            <person name="Hong K.W."/>
            <person name="Chan K.G."/>
            <person name="Chang C.-Y."/>
        </authorList>
    </citation>
    <scope>NUCLEOTIDE SEQUENCE [LARGE SCALE GENOMIC DNA]</scope>
    <source>
        <strain evidence="1 2">ATCC 31532</strain>
    </source>
</reference>
<comment type="caution">
    <text evidence="1">The sequence shown here is derived from an EMBL/GenBank/DDBJ whole genome shotgun (WGS) entry which is preliminary data.</text>
</comment>
<name>A0ABS7FEU6_9NEIS</name>
<organism evidence="1 2">
    <name type="scientific">Chromobacterium subtsugae</name>
    <dbReference type="NCBI Taxonomy" id="251747"/>
    <lineage>
        <taxon>Bacteria</taxon>
        <taxon>Pseudomonadati</taxon>
        <taxon>Pseudomonadota</taxon>
        <taxon>Betaproteobacteria</taxon>
        <taxon>Neisseriales</taxon>
        <taxon>Chromobacteriaceae</taxon>
        <taxon>Chromobacterium</taxon>
    </lineage>
</organism>
<dbReference type="Pfam" id="PF06074">
    <property type="entry name" value="Portal_Mu"/>
    <property type="match status" value="1"/>
</dbReference>
<gene>
    <name evidence="1" type="ORF">KIF53_13315</name>
</gene>
<sequence>MKAKGMWVSPTEFVQFGEPRQSLSSQIATRSRSIDFYGLGMYLPNPDPVLKALGKDIKVYRELRADAHVGGCIRRRKAAVKALEWGLDRDQANSRVAKSMTSIFNDLNLSRIIGEMLDAMLYGYQPMEIMWGKVGSYLVPVDIVGKPADWFVFDEDNQLRLRTKQAPLKGEELPERKFLVPRQDASYDNPYGFADLSMCFWPTTFKKGGLKFWVQFTEKYGSPWLVGKHPRSASTQETDLLLDSLEAMVQDAVAVVPDDSSVEIKEAANGANNADVYERLLHFCRSEVSIALLGQNQTTEASANRASAQAGLEVTRDIRDGDKEVIEEALNQLVRWVCELNFNGGDRPRFEMWEQEQVDEVQAGRDEKLTRAGAQLTPAYFKRAYNLQDGDLAETAKPETSAEFAEADEEAPDQDALDAALDALPAAELQADAAAMLQPLFDRIQAGAQPDELLGSLAELYPDMDASGLQERLARAIFTAKVWGRLHG</sequence>